<comment type="caution">
    <text evidence="3">The sequence shown here is derived from an EMBL/GenBank/DDBJ whole genome shotgun (WGS) entry which is preliminary data.</text>
</comment>
<organism evidence="3 4">
    <name type="scientific">Roseisolibacter agri</name>
    <dbReference type="NCBI Taxonomy" id="2014610"/>
    <lineage>
        <taxon>Bacteria</taxon>
        <taxon>Pseudomonadati</taxon>
        <taxon>Gemmatimonadota</taxon>
        <taxon>Gemmatimonadia</taxon>
        <taxon>Gemmatimonadales</taxon>
        <taxon>Gemmatimonadaceae</taxon>
        <taxon>Roseisolibacter</taxon>
    </lineage>
</organism>
<dbReference type="AlphaFoldDB" id="A0AA37QDY6"/>
<dbReference type="PANTHER" id="PTHR48081">
    <property type="entry name" value="AB HYDROLASE SUPERFAMILY PROTEIN C4A8.06C"/>
    <property type="match status" value="1"/>
</dbReference>
<dbReference type="Pfam" id="PF20434">
    <property type="entry name" value="BD-FAE"/>
    <property type="match status" value="1"/>
</dbReference>
<evidence type="ECO:0000256" key="1">
    <source>
        <dbReference type="ARBA" id="ARBA00022801"/>
    </source>
</evidence>
<sequence>MVRGRLVVPLLVALATACDRPYVVTEDLRYDPAIGYEGTFDLYEPVADGARAGRPAIVAIHGGAWRGGDKAWGEQLARELCPNGYVVLSINYRRAGRPGGTWPAQIEDVQKALRHLRANARRFRIDPARVATLGMSAGGHLATMAALRDDPAGPDGRVTTAVNLDGEHDMTMPPAQVMDDFDDILTTVLGHPAPWSAAELRDISTVTFARPGVALLTVHGAGDDNVYVAQGERITAVLRSAGAEAEFVRLDGGEGDCHEDCWKVPRARRALHRFLGRRLSHDGDRFLATRR</sequence>
<reference evidence="3" key="1">
    <citation type="submission" date="2022-08" db="EMBL/GenBank/DDBJ databases">
        <title>Draft genome sequencing of Roseisolibacter agri AW1220.</title>
        <authorList>
            <person name="Tobiishi Y."/>
            <person name="Tonouchi A."/>
        </authorList>
    </citation>
    <scope>NUCLEOTIDE SEQUENCE</scope>
    <source>
        <strain evidence="3">AW1220</strain>
    </source>
</reference>
<gene>
    <name evidence="3" type="ORF">rosag_14760</name>
</gene>
<dbReference type="InterPro" id="IPR049492">
    <property type="entry name" value="BD-FAE-like_dom"/>
</dbReference>
<proteinExistence type="predicted"/>
<dbReference type="EMBL" id="BRXS01000002">
    <property type="protein sequence ID" value="GLC24963.1"/>
    <property type="molecule type" value="Genomic_DNA"/>
</dbReference>
<dbReference type="Gene3D" id="3.40.50.1820">
    <property type="entry name" value="alpha/beta hydrolase"/>
    <property type="match status" value="1"/>
</dbReference>
<accession>A0AA37QDY6</accession>
<dbReference type="RefSeq" id="WP_284349406.1">
    <property type="nucleotide sequence ID" value="NZ_BRXS01000002.1"/>
</dbReference>
<dbReference type="InterPro" id="IPR029058">
    <property type="entry name" value="AB_hydrolase_fold"/>
</dbReference>
<dbReference type="GO" id="GO:0016787">
    <property type="term" value="F:hydrolase activity"/>
    <property type="evidence" value="ECO:0007669"/>
    <property type="project" value="UniProtKB-KW"/>
</dbReference>
<name>A0AA37QDY6_9BACT</name>
<dbReference type="PROSITE" id="PS51257">
    <property type="entry name" value="PROKAR_LIPOPROTEIN"/>
    <property type="match status" value="1"/>
</dbReference>
<protein>
    <recommendedName>
        <fullName evidence="2">BD-FAE-like domain-containing protein</fullName>
    </recommendedName>
</protein>
<dbReference type="Proteomes" id="UP001161325">
    <property type="component" value="Unassembled WGS sequence"/>
</dbReference>
<feature type="domain" description="BD-FAE-like" evidence="2">
    <location>
        <begin position="41"/>
        <end position="236"/>
    </location>
</feature>
<keyword evidence="1" id="KW-0378">Hydrolase</keyword>
<keyword evidence="4" id="KW-1185">Reference proteome</keyword>
<dbReference type="PANTHER" id="PTHR48081:SF13">
    <property type="entry name" value="ALPHA_BETA HYDROLASE"/>
    <property type="match status" value="1"/>
</dbReference>
<dbReference type="SUPFAM" id="SSF53474">
    <property type="entry name" value="alpha/beta-Hydrolases"/>
    <property type="match status" value="1"/>
</dbReference>
<evidence type="ECO:0000259" key="2">
    <source>
        <dbReference type="Pfam" id="PF20434"/>
    </source>
</evidence>
<dbReference type="InterPro" id="IPR050300">
    <property type="entry name" value="GDXG_lipolytic_enzyme"/>
</dbReference>
<evidence type="ECO:0000313" key="4">
    <source>
        <dbReference type="Proteomes" id="UP001161325"/>
    </source>
</evidence>
<evidence type="ECO:0000313" key="3">
    <source>
        <dbReference type="EMBL" id="GLC24963.1"/>
    </source>
</evidence>